<feature type="region of interest" description="Disordered" evidence="1">
    <location>
        <begin position="1"/>
        <end position="29"/>
    </location>
</feature>
<evidence type="ECO:0000256" key="1">
    <source>
        <dbReference type="SAM" id="MobiDB-lite"/>
    </source>
</evidence>
<reference evidence="3" key="3">
    <citation type="submission" date="2015-04" db="UniProtKB">
        <authorList>
            <consortium name="EnsemblPlants"/>
        </authorList>
    </citation>
    <scope>IDENTIFICATION</scope>
    <source>
        <strain evidence="3">cv. Jemalong A17</strain>
    </source>
</reference>
<feature type="non-terminal residue" evidence="2">
    <location>
        <position position="96"/>
    </location>
</feature>
<protein>
    <submittedName>
        <fullName evidence="2 3">Uncharacterized protein</fullName>
    </submittedName>
</protein>
<name>A0A072V8H1_MEDTR</name>
<evidence type="ECO:0000313" key="2">
    <source>
        <dbReference type="EMBL" id="KEH37901.1"/>
    </source>
</evidence>
<evidence type="ECO:0000313" key="4">
    <source>
        <dbReference type="Proteomes" id="UP000002051"/>
    </source>
</evidence>
<reference evidence="2 4" key="2">
    <citation type="journal article" date="2014" name="BMC Genomics">
        <title>An improved genome release (version Mt4.0) for the model legume Medicago truncatula.</title>
        <authorList>
            <person name="Tang H."/>
            <person name="Krishnakumar V."/>
            <person name="Bidwell S."/>
            <person name="Rosen B."/>
            <person name="Chan A."/>
            <person name="Zhou S."/>
            <person name="Gentzbittel L."/>
            <person name="Childs K.L."/>
            <person name="Yandell M."/>
            <person name="Gundlach H."/>
            <person name="Mayer K.F."/>
            <person name="Schwartz D.C."/>
            <person name="Town C.D."/>
        </authorList>
    </citation>
    <scope>GENOME REANNOTATION</scope>
    <source>
        <strain evidence="2">A17</strain>
        <strain evidence="3 4">cv. Jemalong A17</strain>
    </source>
</reference>
<gene>
    <name evidence="2" type="ordered locus">MTR_2g450840</name>
</gene>
<accession>A0A072V8H1</accession>
<dbReference type="Proteomes" id="UP000002051">
    <property type="component" value="Chromosome 2"/>
</dbReference>
<dbReference type="AlphaFoldDB" id="A0A072V8H1"/>
<reference evidence="2 4" key="1">
    <citation type="journal article" date="2011" name="Nature">
        <title>The Medicago genome provides insight into the evolution of rhizobial symbioses.</title>
        <authorList>
            <person name="Young N.D."/>
            <person name="Debelle F."/>
            <person name="Oldroyd G.E."/>
            <person name="Geurts R."/>
            <person name="Cannon S.B."/>
            <person name="Udvardi M.K."/>
            <person name="Benedito V.A."/>
            <person name="Mayer K.F."/>
            <person name="Gouzy J."/>
            <person name="Schoof H."/>
            <person name="Van de Peer Y."/>
            <person name="Proost S."/>
            <person name="Cook D.R."/>
            <person name="Meyers B.C."/>
            <person name="Spannagl M."/>
            <person name="Cheung F."/>
            <person name="De Mita S."/>
            <person name="Krishnakumar V."/>
            <person name="Gundlach H."/>
            <person name="Zhou S."/>
            <person name="Mudge J."/>
            <person name="Bharti A.K."/>
            <person name="Murray J.D."/>
            <person name="Naoumkina M.A."/>
            <person name="Rosen B."/>
            <person name="Silverstein K.A."/>
            <person name="Tang H."/>
            <person name="Rombauts S."/>
            <person name="Zhao P.X."/>
            <person name="Zhou P."/>
            <person name="Barbe V."/>
            <person name="Bardou P."/>
            <person name="Bechner M."/>
            <person name="Bellec A."/>
            <person name="Berger A."/>
            <person name="Berges H."/>
            <person name="Bidwell S."/>
            <person name="Bisseling T."/>
            <person name="Choisne N."/>
            <person name="Couloux A."/>
            <person name="Denny R."/>
            <person name="Deshpande S."/>
            <person name="Dai X."/>
            <person name="Doyle J.J."/>
            <person name="Dudez A.M."/>
            <person name="Farmer A.D."/>
            <person name="Fouteau S."/>
            <person name="Franken C."/>
            <person name="Gibelin C."/>
            <person name="Gish J."/>
            <person name="Goldstein S."/>
            <person name="Gonzalez A.J."/>
            <person name="Green P.J."/>
            <person name="Hallab A."/>
            <person name="Hartog M."/>
            <person name="Hua A."/>
            <person name="Humphray S.J."/>
            <person name="Jeong D.H."/>
            <person name="Jing Y."/>
            <person name="Jocker A."/>
            <person name="Kenton S.M."/>
            <person name="Kim D.J."/>
            <person name="Klee K."/>
            <person name="Lai H."/>
            <person name="Lang C."/>
            <person name="Lin S."/>
            <person name="Macmil S.L."/>
            <person name="Magdelenat G."/>
            <person name="Matthews L."/>
            <person name="McCorrison J."/>
            <person name="Monaghan E.L."/>
            <person name="Mun J.H."/>
            <person name="Najar F.Z."/>
            <person name="Nicholson C."/>
            <person name="Noirot C."/>
            <person name="O'Bleness M."/>
            <person name="Paule C.R."/>
            <person name="Poulain J."/>
            <person name="Prion F."/>
            <person name="Qin B."/>
            <person name="Qu C."/>
            <person name="Retzel E.F."/>
            <person name="Riddle C."/>
            <person name="Sallet E."/>
            <person name="Samain S."/>
            <person name="Samson N."/>
            <person name="Sanders I."/>
            <person name="Saurat O."/>
            <person name="Scarpelli C."/>
            <person name="Schiex T."/>
            <person name="Segurens B."/>
            <person name="Severin A.J."/>
            <person name="Sherrier D.J."/>
            <person name="Shi R."/>
            <person name="Sims S."/>
            <person name="Singer S.R."/>
            <person name="Sinharoy S."/>
            <person name="Sterck L."/>
            <person name="Viollet A."/>
            <person name="Wang B.B."/>
            <person name="Wang K."/>
            <person name="Wang M."/>
            <person name="Wang X."/>
            <person name="Warfsmann J."/>
            <person name="Weissenbach J."/>
            <person name="White D.D."/>
            <person name="White J.D."/>
            <person name="Wiley G.B."/>
            <person name="Wincker P."/>
            <person name="Xing Y."/>
            <person name="Yang L."/>
            <person name="Yao Z."/>
            <person name="Ying F."/>
            <person name="Zhai J."/>
            <person name="Zhou L."/>
            <person name="Zuber A."/>
            <person name="Denarie J."/>
            <person name="Dixon R.A."/>
            <person name="May G.D."/>
            <person name="Schwartz D.C."/>
            <person name="Rogers J."/>
            <person name="Quetier F."/>
            <person name="Town C.D."/>
            <person name="Roe B.A."/>
        </authorList>
    </citation>
    <scope>NUCLEOTIDE SEQUENCE [LARGE SCALE GENOMIC DNA]</scope>
    <source>
        <strain evidence="2">A17</strain>
        <strain evidence="3 4">cv. Jemalong A17</strain>
    </source>
</reference>
<keyword evidence="4" id="KW-1185">Reference proteome</keyword>
<feature type="compositionally biased region" description="Polar residues" evidence="1">
    <location>
        <begin position="1"/>
        <end position="13"/>
    </location>
</feature>
<proteinExistence type="predicted"/>
<evidence type="ECO:0000313" key="3">
    <source>
        <dbReference type="EnsemblPlants" id="KEH37901"/>
    </source>
</evidence>
<organism evidence="2 4">
    <name type="scientific">Medicago truncatula</name>
    <name type="common">Barrel medic</name>
    <name type="synonym">Medicago tribuloides</name>
    <dbReference type="NCBI Taxonomy" id="3880"/>
    <lineage>
        <taxon>Eukaryota</taxon>
        <taxon>Viridiplantae</taxon>
        <taxon>Streptophyta</taxon>
        <taxon>Embryophyta</taxon>
        <taxon>Tracheophyta</taxon>
        <taxon>Spermatophyta</taxon>
        <taxon>Magnoliopsida</taxon>
        <taxon>eudicotyledons</taxon>
        <taxon>Gunneridae</taxon>
        <taxon>Pentapetalae</taxon>
        <taxon>rosids</taxon>
        <taxon>fabids</taxon>
        <taxon>Fabales</taxon>
        <taxon>Fabaceae</taxon>
        <taxon>Papilionoideae</taxon>
        <taxon>50 kb inversion clade</taxon>
        <taxon>NPAAA clade</taxon>
        <taxon>Hologalegina</taxon>
        <taxon>IRL clade</taxon>
        <taxon>Trifolieae</taxon>
        <taxon>Medicago</taxon>
    </lineage>
</organism>
<sequence length="96" mass="10981">MSSGFVFSAQSDPNLLHTKKPPNPTPKLSFRDKLLGSTQYIPIREKQDMIEKKLVRIEHENGNQLLPKFYVDPSTFQELCTPWIDALVVKLLGKNL</sequence>
<dbReference type="EnsemblPlants" id="KEH37901">
    <property type="protein sequence ID" value="KEH37901"/>
    <property type="gene ID" value="MTR_2g450840"/>
</dbReference>
<dbReference type="EMBL" id="CM001218">
    <property type="protein sequence ID" value="KEH37901.1"/>
    <property type="molecule type" value="Genomic_DNA"/>
</dbReference>
<dbReference type="HOGENOM" id="CLU_2365759_0_0_1"/>